<proteinExistence type="predicted"/>
<gene>
    <name evidence="1" type="ORF">SAMN05446037_100128</name>
</gene>
<evidence type="ECO:0000313" key="2">
    <source>
        <dbReference type="Proteomes" id="UP000198304"/>
    </source>
</evidence>
<accession>A0A238ZQL2</accession>
<dbReference type="Proteomes" id="UP000198304">
    <property type="component" value="Unassembled WGS sequence"/>
</dbReference>
<organism evidence="1 2">
    <name type="scientific">Anaerovirgula multivorans</name>
    <dbReference type="NCBI Taxonomy" id="312168"/>
    <lineage>
        <taxon>Bacteria</taxon>
        <taxon>Bacillati</taxon>
        <taxon>Bacillota</taxon>
        <taxon>Clostridia</taxon>
        <taxon>Peptostreptococcales</taxon>
        <taxon>Natronincolaceae</taxon>
        <taxon>Anaerovirgula</taxon>
    </lineage>
</organism>
<protein>
    <submittedName>
        <fullName evidence="1">Uncharacterized protein</fullName>
    </submittedName>
</protein>
<dbReference type="AlphaFoldDB" id="A0A238ZQL2"/>
<evidence type="ECO:0000313" key="1">
    <source>
        <dbReference type="EMBL" id="SNR85479.1"/>
    </source>
</evidence>
<name>A0A238ZQL2_9FIRM</name>
<dbReference type="EMBL" id="FZOJ01000001">
    <property type="protein sequence ID" value="SNR85479.1"/>
    <property type="molecule type" value="Genomic_DNA"/>
</dbReference>
<keyword evidence="2" id="KW-1185">Reference proteome</keyword>
<sequence>MNIELLKREIGEIKEENKKLKELITKIIKFLEG</sequence>
<reference evidence="1 2" key="1">
    <citation type="submission" date="2017-06" db="EMBL/GenBank/DDBJ databases">
        <authorList>
            <person name="Kim H.J."/>
            <person name="Triplett B.A."/>
        </authorList>
    </citation>
    <scope>NUCLEOTIDE SEQUENCE [LARGE SCALE GENOMIC DNA]</scope>
    <source>
        <strain evidence="1 2">SCA</strain>
    </source>
</reference>